<sequence>MTDMIKAQREQLARIALDNSDLLDELFTRLESSSRRERQNAAATLSAVASFDPQAVFSRIDAFVNALDRPEAQTRWESLEVLTHFLSLDSDSCDKALPGAEGALFDEDSGPLRLAALRFLCKYGELSQKHSLQVWPLLDEAIQCYHGDLEFQDMLIAVISFSESDLAESVRDELKDRMEFDAKHGRGVLKKRAQLIIENLDK</sequence>
<dbReference type="PATRIC" id="fig|742818.3.peg.510"/>
<dbReference type="InterPro" id="IPR016024">
    <property type="entry name" value="ARM-type_fold"/>
</dbReference>
<accession>K0YYV9</accession>
<keyword evidence="2" id="KW-1185">Reference proteome</keyword>
<name>K0YYV9_9ACTN</name>
<reference evidence="1 2" key="1">
    <citation type="submission" date="2012-08" db="EMBL/GenBank/DDBJ databases">
        <title>The Genome Sequence of Slackia piriformis YIT 12062.</title>
        <authorList>
            <consortium name="The Broad Institute Genome Sequencing Platform"/>
            <person name="Earl A."/>
            <person name="Ward D."/>
            <person name="Feldgarden M."/>
            <person name="Gevers D."/>
            <person name="Morotomi M."/>
            <person name="Walker B."/>
            <person name="Young S.K."/>
            <person name="Zeng Q."/>
            <person name="Gargeya S."/>
            <person name="Fitzgerald M."/>
            <person name="Haas B."/>
            <person name="Abouelleil A."/>
            <person name="Alvarado L."/>
            <person name="Arachchi H.M."/>
            <person name="Berlin A.M."/>
            <person name="Chapman S.B."/>
            <person name="Goldberg J."/>
            <person name="Griggs A."/>
            <person name="Gujja S."/>
            <person name="Hansen M."/>
            <person name="Howarth C."/>
            <person name="Imamovic A."/>
            <person name="Larimer J."/>
            <person name="McCowen C."/>
            <person name="Montmayeur A."/>
            <person name="Murphy C."/>
            <person name="Neiman D."/>
            <person name="Pearson M."/>
            <person name="Priest M."/>
            <person name="Roberts A."/>
            <person name="Saif S."/>
            <person name="Shea T."/>
            <person name="Sisk P."/>
            <person name="Sykes S."/>
            <person name="Wortman J."/>
            <person name="Nusbaum C."/>
            <person name="Birren B."/>
        </authorList>
    </citation>
    <scope>NUCLEOTIDE SEQUENCE [LARGE SCALE GENOMIC DNA]</scope>
    <source>
        <strain evidence="1 2">YIT 12062</strain>
    </source>
</reference>
<dbReference type="AlphaFoldDB" id="K0YYV9"/>
<dbReference type="RefSeq" id="WP_009138693.1">
    <property type="nucleotide sequence ID" value="NZ_JH815198.1"/>
</dbReference>
<evidence type="ECO:0000313" key="1">
    <source>
        <dbReference type="EMBL" id="EJZ84854.1"/>
    </source>
</evidence>
<dbReference type="OrthoDB" id="3173255at2"/>
<dbReference type="eggNOG" id="ENOG5033Y5H">
    <property type="taxonomic scope" value="Bacteria"/>
</dbReference>
<evidence type="ECO:0000313" key="2">
    <source>
        <dbReference type="Proteomes" id="UP000006069"/>
    </source>
</evidence>
<organism evidence="1 2">
    <name type="scientific">Slackia piriformis YIT 12062</name>
    <dbReference type="NCBI Taxonomy" id="742818"/>
    <lineage>
        <taxon>Bacteria</taxon>
        <taxon>Bacillati</taxon>
        <taxon>Actinomycetota</taxon>
        <taxon>Coriobacteriia</taxon>
        <taxon>Eggerthellales</taxon>
        <taxon>Eggerthellaceae</taxon>
        <taxon>Slackia</taxon>
    </lineage>
</organism>
<dbReference type="Gene3D" id="1.25.10.10">
    <property type="entry name" value="Leucine-rich Repeat Variant"/>
    <property type="match status" value="1"/>
</dbReference>
<dbReference type="InterPro" id="IPR011989">
    <property type="entry name" value="ARM-like"/>
</dbReference>
<protein>
    <recommendedName>
        <fullName evidence="3">HEAT repeat domain-containing protein</fullName>
    </recommendedName>
</protein>
<gene>
    <name evidence="1" type="ORF">HMPREF9451_00463</name>
</gene>
<dbReference type="Proteomes" id="UP000006069">
    <property type="component" value="Unassembled WGS sequence"/>
</dbReference>
<dbReference type="InParanoid" id="K0YYV9"/>
<dbReference type="HOGENOM" id="CLU_091973_0_0_11"/>
<proteinExistence type="predicted"/>
<evidence type="ECO:0008006" key="3">
    <source>
        <dbReference type="Google" id="ProtNLM"/>
    </source>
</evidence>
<dbReference type="SUPFAM" id="SSF48371">
    <property type="entry name" value="ARM repeat"/>
    <property type="match status" value="1"/>
</dbReference>
<dbReference type="EMBL" id="ADMD01000001">
    <property type="protein sequence ID" value="EJZ84854.1"/>
    <property type="molecule type" value="Genomic_DNA"/>
</dbReference>
<comment type="caution">
    <text evidence="1">The sequence shown here is derived from an EMBL/GenBank/DDBJ whole genome shotgun (WGS) entry which is preliminary data.</text>
</comment>